<evidence type="ECO:0000313" key="2">
    <source>
        <dbReference type="Ensembl" id="ENSDCDP00010017415.1"/>
    </source>
</evidence>
<protein>
    <recommendedName>
        <fullName evidence="1">BTB domain-containing protein</fullName>
    </recommendedName>
</protein>
<proteinExistence type="predicted"/>
<dbReference type="InterPro" id="IPR000210">
    <property type="entry name" value="BTB/POZ_dom"/>
</dbReference>
<dbReference type="PANTHER" id="PTHR46105">
    <property type="entry name" value="AGAP004733-PA"/>
    <property type="match status" value="1"/>
</dbReference>
<dbReference type="PROSITE" id="PS50097">
    <property type="entry name" value="BTB"/>
    <property type="match status" value="1"/>
</dbReference>
<accession>A0AAY4B9B6</accession>
<dbReference type="Pfam" id="PF00651">
    <property type="entry name" value="BTB"/>
    <property type="match status" value="1"/>
</dbReference>
<reference evidence="2" key="3">
    <citation type="submission" date="2025-09" db="UniProtKB">
        <authorList>
            <consortium name="Ensembl"/>
        </authorList>
    </citation>
    <scope>IDENTIFICATION</scope>
</reference>
<dbReference type="Gene3D" id="3.30.710.10">
    <property type="entry name" value="Potassium Channel Kv1.1, Chain A"/>
    <property type="match status" value="1"/>
</dbReference>
<dbReference type="Ensembl" id="ENSDCDT00010018459.1">
    <property type="protein sequence ID" value="ENSDCDP00010017415.1"/>
    <property type="gene ID" value="ENSDCDG00010007973.1"/>
</dbReference>
<name>A0AAY4B9B6_9TELE</name>
<reference evidence="2 3" key="1">
    <citation type="submission" date="2020-06" db="EMBL/GenBank/DDBJ databases">
        <authorList>
            <consortium name="Wellcome Sanger Institute Data Sharing"/>
        </authorList>
    </citation>
    <scope>NUCLEOTIDE SEQUENCE [LARGE SCALE GENOMIC DNA]</scope>
</reference>
<reference evidence="2" key="2">
    <citation type="submission" date="2025-08" db="UniProtKB">
        <authorList>
            <consortium name="Ensembl"/>
        </authorList>
    </citation>
    <scope>IDENTIFICATION</scope>
</reference>
<gene>
    <name evidence="2" type="primary">SMIM22</name>
</gene>
<dbReference type="SUPFAM" id="SSF54695">
    <property type="entry name" value="POZ domain"/>
    <property type="match status" value="1"/>
</dbReference>
<evidence type="ECO:0000259" key="1">
    <source>
        <dbReference type="PROSITE" id="PS50097"/>
    </source>
</evidence>
<dbReference type="PANTHER" id="PTHR46105:SF30">
    <property type="entry name" value="ZINC FINGER AND BTB DOMAIN CONTAINING 49"/>
    <property type="match status" value="1"/>
</dbReference>
<dbReference type="GO" id="GO:0000978">
    <property type="term" value="F:RNA polymerase II cis-regulatory region sequence-specific DNA binding"/>
    <property type="evidence" value="ECO:0007669"/>
    <property type="project" value="TreeGrafter"/>
</dbReference>
<dbReference type="InterPro" id="IPR050457">
    <property type="entry name" value="ZnFinger_BTB_dom_contain"/>
</dbReference>
<keyword evidence="3" id="KW-1185">Reference proteome</keyword>
<dbReference type="InterPro" id="IPR011333">
    <property type="entry name" value="SKP1/BTB/POZ_sf"/>
</dbReference>
<sequence length="54" mass="6160">MAEYLSGHSSYLLQQLQEQRIQGMLCDCMLVVKGVCFKAHKNVLAAFSSYFRCL</sequence>
<evidence type="ECO:0000313" key="3">
    <source>
        <dbReference type="Proteomes" id="UP000694580"/>
    </source>
</evidence>
<dbReference type="GO" id="GO:0000981">
    <property type="term" value="F:DNA-binding transcription factor activity, RNA polymerase II-specific"/>
    <property type="evidence" value="ECO:0007669"/>
    <property type="project" value="TreeGrafter"/>
</dbReference>
<dbReference type="GeneTree" id="ENSGT00940000158750"/>
<organism evidence="2 3">
    <name type="scientific">Denticeps clupeoides</name>
    <name type="common">denticle herring</name>
    <dbReference type="NCBI Taxonomy" id="299321"/>
    <lineage>
        <taxon>Eukaryota</taxon>
        <taxon>Metazoa</taxon>
        <taxon>Chordata</taxon>
        <taxon>Craniata</taxon>
        <taxon>Vertebrata</taxon>
        <taxon>Euteleostomi</taxon>
        <taxon>Actinopterygii</taxon>
        <taxon>Neopterygii</taxon>
        <taxon>Teleostei</taxon>
        <taxon>Clupei</taxon>
        <taxon>Clupeiformes</taxon>
        <taxon>Denticipitoidei</taxon>
        <taxon>Denticipitidae</taxon>
        <taxon>Denticeps</taxon>
    </lineage>
</organism>
<dbReference type="AlphaFoldDB" id="A0AAY4B9B6"/>
<feature type="domain" description="BTB" evidence="1">
    <location>
        <begin position="26"/>
        <end position="54"/>
    </location>
</feature>
<dbReference type="Proteomes" id="UP000694580">
    <property type="component" value="Chromosome 14"/>
</dbReference>